<dbReference type="PANTHER" id="PTHR43900:SF47">
    <property type="entry name" value="GLUTATHIONE S-TRANSFERASE F6-RELATED"/>
    <property type="match status" value="1"/>
</dbReference>
<evidence type="ECO:0000256" key="4">
    <source>
        <dbReference type="ARBA" id="ARBA00047960"/>
    </source>
</evidence>
<keyword evidence="3" id="KW-0808">Transferase</keyword>
<dbReference type="InterPro" id="IPR004046">
    <property type="entry name" value="GST_C"/>
</dbReference>
<accession>A0ABD3UML5</accession>
<gene>
    <name evidence="6" type="ORF">ACJIZ3_011655</name>
</gene>
<feature type="domain" description="GST C-terminal" evidence="5">
    <location>
        <begin position="31"/>
        <end position="152"/>
    </location>
</feature>
<dbReference type="InterPro" id="IPR036282">
    <property type="entry name" value="Glutathione-S-Trfase_C_sf"/>
</dbReference>
<dbReference type="Proteomes" id="UP001634393">
    <property type="component" value="Unassembled WGS sequence"/>
</dbReference>
<evidence type="ECO:0000256" key="2">
    <source>
        <dbReference type="ARBA" id="ARBA00012452"/>
    </source>
</evidence>
<keyword evidence="7" id="KW-1185">Reference proteome</keyword>
<dbReference type="FunFam" id="1.20.1050.10:FF:000004">
    <property type="entry name" value="Glutathione S-transferase F2"/>
    <property type="match status" value="1"/>
</dbReference>
<reference evidence="6 7" key="1">
    <citation type="submission" date="2024-12" db="EMBL/GenBank/DDBJ databases">
        <title>The unique morphological basis and parallel evolutionary history of personate flowers in Penstemon.</title>
        <authorList>
            <person name="Depatie T.H."/>
            <person name="Wessinger C.A."/>
        </authorList>
    </citation>
    <scope>NUCLEOTIDE SEQUENCE [LARGE SCALE GENOMIC DNA]</scope>
    <source>
        <strain evidence="6">WTNN_2</strain>
        <tissue evidence="6">Leaf</tissue>
    </source>
</reference>
<dbReference type="SUPFAM" id="SSF47616">
    <property type="entry name" value="GST C-terminal domain-like"/>
    <property type="match status" value="1"/>
</dbReference>
<protein>
    <recommendedName>
        <fullName evidence="2">glutathione transferase</fullName>
        <ecNumber evidence="2">2.5.1.18</ecNumber>
    </recommendedName>
</protein>
<dbReference type="AlphaFoldDB" id="A0ABD3UML5"/>
<sequence length="152" mass="17120">MRVLACLNEEGLDYEIVPVGITSETQLIHSDPNKMVVVSEWMEVEAQKLDPLAMKLTWEFVINPGLGIATDNTDVEEYEAMLAKVLDLYKARLELSKYLGGDSFTLAELHHLPTIYYLMGTEVKTVFTSRPHASARILARPAWQKVVALKNN</sequence>
<dbReference type="InterPro" id="IPR010987">
    <property type="entry name" value="Glutathione-S-Trfase_C-like"/>
</dbReference>
<comment type="similarity">
    <text evidence="1">Belongs to the GST superfamily. Phi family.</text>
</comment>
<evidence type="ECO:0000313" key="7">
    <source>
        <dbReference type="Proteomes" id="UP001634393"/>
    </source>
</evidence>
<dbReference type="PROSITE" id="PS50405">
    <property type="entry name" value="GST_CTER"/>
    <property type="match status" value="1"/>
</dbReference>
<comment type="caution">
    <text evidence="6">The sequence shown here is derived from an EMBL/GenBank/DDBJ whole genome shotgun (WGS) entry which is preliminary data.</text>
</comment>
<evidence type="ECO:0000313" key="6">
    <source>
        <dbReference type="EMBL" id="KAL3849773.1"/>
    </source>
</evidence>
<dbReference type="InterPro" id="IPR034347">
    <property type="entry name" value="GST_Phi_C"/>
</dbReference>
<dbReference type="GO" id="GO:0004364">
    <property type="term" value="F:glutathione transferase activity"/>
    <property type="evidence" value="ECO:0007669"/>
    <property type="project" value="UniProtKB-EC"/>
</dbReference>
<dbReference type="Gene3D" id="1.20.1050.10">
    <property type="match status" value="1"/>
</dbReference>
<comment type="catalytic activity">
    <reaction evidence="4">
        <text>RX + glutathione = an S-substituted glutathione + a halide anion + H(+)</text>
        <dbReference type="Rhea" id="RHEA:16437"/>
        <dbReference type="ChEBI" id="CHEBI:15378"/>
        <dbReference type="ChEBI" id="CHEBI:16042"/>
        <dbReference type="ChEBI" id="CHEBI:17792"/>
        <dbReference type="ChEBI" id="CHEBI:57925"/>
        <dbReference type="ChEBI" id="CHEBI:90779"/>
        <dbReference type="EC" id="2.5.1.18"/>
    </reaction>
</comment>
<evidence type="ECO:0000256" key="3">
    <source>
        <dbReference type="ARBA" id="ARBA00022679"/>
    </source>
</evidence>
<dbReference type="PANTHER" id="PTHR43900">
    <property type="entry name" value="GLUTATHIONE S-TRANSFERASE RHO"/>
    <property type="match status" value="1"/>
</dbReference>
<dbReference type="EMBL" id="JBJXBP010000001">
    <property type="protein sequence ID" value="KAL3849773.1"/>
    <property type="molecule type" value="Genomic_DNA"/>
</dbReference>
<dbReference type="GO" id="GO:0009407">
    <property type="term" value="P:toxin catabolic process"/>
    <property type="evidence" value="ECO:0007669"/>
    <property type="project" value="UniProtKB-ARBA"/>
</dbReference>
<proteinExistence type="inferred from homology"/>
<name>A0ABD3UML5_9LAMI</name>
<dbReference type="CDD" id="cd03187">
    <property type="entry name" value="GST_C_Phi"/>
    <property type="match status" value="1"/>
</dbReference>
<organism evidence="6 7">
    <name type="scientific">Penstemon smallii</name>
    <dbReference type="NCBI Taxonomy" id="265156"/>
    <lineage>
        <taxon>Eukaryota</taxon>
        <taxon>Viridiplantae</taxon>
        <taxon>Streptophyta</taxon>
        <taxon>Embryophyta</taxon>
        <taxon>Tracheophyta</taxon>
        <taxon>Spermatophyta</taxon>
        <taxon>Magnoliopsida</taxon>
        <taxon>eudicotyledons</taxon>
        <taxon>Gunneridae</taxon>
        <taxon>Pentapetalae</taxon>
        <taxon>asterids</taxon>
        <taxon>lamiids</taxon>
        <taxon>Lamiales</taxon>
        <taxon>Plantaginaceae</taxon>
        <taxon>Cheloneae</taxon>
        <taxon>Penstemon</taxon>
    </lineage>
</organism>
<dbReference type="Pfam" id="PF00043">
    <property type="entry name" value="GST_C"/>
    <property type="match status" value="1"/>
</dbReference>
<evidence type="ECO:0000256" key="1">
    <source>
        <dbReference type="ARBA" id="ARBA00010128"/>
    </source>
</evidence>
<evidence type="ECO:0000259" key="5">
    <source>
        <dbReference type="PROSITE" id="PS50405"/>
    </source>
</evidence>
<dbReference type="EC" id="2.5.1.18" evidence="2"/>